<proteinExistence type="predicted"/>
<dbReference type="AlphaFoldDB" id="A0A151IEW6"/>
<organism evidence="1 2">
    <name type="scientific">Cyphomyrmex costatus</name>
    <dbReference type="NCBI Taxonomy" id="456900"/>
    <lineage>
        <taxon>Eukaryota</taxon>
        <taxon>Metazoa</taxon>
        <taxon>Ecdysozoa</taxon>
        <taxon>Arthropoda</taxon>
        <taxon>Hexapoda</taxon>
        <taxon>Insecta</taxon>
        <taxon>Pterygota</taxon>
        <taxon>Neoptera</taxon>
        <taxon>Endopterygota</taxon>
        <taxon>Hymenoptera</taxon>
        <taxon>Apocrita</taxon>
        <taxon>Aculeata</taxon>
        <taxon>Formicoidea</taxon>
        <taxon>Formicidae</taxon>
        <taxon>Myrmicinae</taxon>
        <taxon>Cyphomyrmex</taxon>
    </lineage>
</organism>
<sequence length="90" mass="10063">MAIQNIFSHWVTDDVLAMARLNTAQMIKKDIIAQFQGWSIKTIINLQTPGEHASSGGPLEESGFTYDPKIFMNNDNAEALRARAIERTGR</sequence>
<dbReference type="EMBL" id="KQ977851">
    <property type="protein sequence ID" value="KYM99355.1"/>
    <property type="molecule type" value="Genomic_DNA"/>
</dbReference>
<name>A0A151IEW6_9HYME</name>
<keyword evidence="2" id="KW-1185">Reference proteome</keyword>
<gene>
    <name evidence="1" type="ORF">ALC62_09908</name>
</gene>
<protein>
    <submittedName>
        <fullName evidence="1">Protein tyrosine phosphatase domain-containing protein 1</fullName>
    </submittedName>
</protein>
<reference evidence="1 2" key="1">
    <citation type="submission" date="2016-03" db="EMBL/GenBank/DDBJ databases">
        <title>Cyphomyrmex costatus WGS genome.</title>
        <authorList>
            <person name="Nygaard S."/>
            <person name="Hu H."/>
            <person name="Boomsma J."/>
            <person name="Zhang G."/>
        </authorList>
    </citation>
    <scope>NUCLEOTIDE SEQUENCE [LARGE SCALE GENOMIC DNA]</scope>
    <source>
        <strain evidence="1">MS0001</strain>
        <tissue evidence="1">Whole body</tissue>
    </source>
</reference>
<evidence type="ECO:0000313" key="1">
    <source>
        <dbReference type="EMBL" id="KYM99355.1"/>
    </source>
</evidence>
<dbReference type="STRING" id="456900.A0A151IEW6"/>
<accession>A0A151IEW6</accession>
<dbReference type="Proteomes" id="UP000078542">
    <property type="component" value="Unassembled WGS sequence"/>
</dbReference>
<evidence type="ECO:0000313" key="2">
    <source>
        <dbReference type="Proteomes" id="UP000078542"/>
    </source>
</evidence>